<name>A0A9E7DIH8_9FIRM</name>
<evidence type="ECO:0000256" key="4">
    <source>
        <dbReference type="ARBA" id="ARBA00023239"/>
    </source>
</evidence>
<evidence type="ECO:0000259" key="6">
    <source>
        <dbReference type="Pfam" id="PF00155"/>
    </source>
</evidence>
<dbReference type="NCBIfam" id="TIGR04350">
    <property type="entry name" value="C_S_lyase_PatB"/>
    <property type="match status" value="1"/>
</dbReference>
<dbReference type="Proteomes" id="UP000831151">
    <property type="component" value="Chromosome"/>
</dbReference>
<dbReference type="Gene3D" id="3.40.640.10">
    <property type="entry name" value="Type I PLP-dependent aspartate aminotransferase-like (Major domain)"/>
    <property type="match status" value="1"/>
</dbReference>
<accession>A0A9E7DIH8</accession>
<dbReference type="InterPro" id="IPR051798">
    <property type="entry name" value="Class-II_PLP-Dep_Aminotrans"/>
</dbReference>
<dbReference type="EMBL" id="CP096649">
    <property type="protein sequence ID" value="UQK58531.1"/>
    <property type="molecule type" value="Genomic_DNA"/>
</dbReference>
<dbReference type="InterPro" id="IPR004839">
    <property type="entry name" value="Aminotransferase_I/II_large"/>
</dbReference>
<evidence type="ECO:0000256" key="2">
    <source>
        <dbReference type="ARBA" id="ARBA00012224"/>
    </source>
</evidence>
<evidence type="ECO:0000256" key="3">
    <source>
        <dbReference type="ARBA" id="ARBA00022898"/>
    </source>
</evidence>
<evidence type="ECO:0000313" key="8">
    <source>
        <dbReference type="Proteomes" id="UP000831151"/>
    </source>
</evidence>
<dbReference type="AlphaFoldDB" id="A0A9E7DIH8"/>
<keyword evidence="8" id="KW-1185">Reference proteome</keyword>
<proteinExistence type="inferred from homology"/>
<dbReference type="CDD" id="cd00609">
    <property type="entry name" value="AAT_like"/>
    <property type="match status" value="1"/>
</dbReference>
<protein>
    <recommendedName>
        <fullName evidence="2">cysteine-S-conjugate beta-lyase</fullName>
        <ecNumber evidence="2">4.4.1.13</ecNumber>
    </recommendedName>
</protein>
<dbReference type="KEGG" id="fms:M1R53_04640"/>
<dbReference type="Pfam" id="PF00155">
    <property type="entry name" value="Aminotran_1_2"/>
    <property type="match status" value="1"/>
</dbReference>
<evidence type="ECO:0000256" key="5">
    <source>
        <dbReference type="ARBA" id="ARBA00037974"/>
    </source>
</evidence>
<dbReference type="InterPro" id="IPR027619">
    <property type="entry name" value="C-S_lyase_PatB-like"/>
</dbReference>
<evidence type="ECO:0000313" key="7">
    <source>
        <dbReference type="EMBL" id="UQK58531.1"/>
    </source>
</evidence>
<keyword evidence="4 7" id="KW-0456">Lyase</keyword>
<dbReference type="PANTHER" id="PTHR43525">
    <property type="entry name" value="PROTEIN MALY"/>
    <property type="match status" value="1"/>
</dbReference>
<dbReference type="GO" id="GO:0047804">
    <property type="term" value="F:cysteine-S-conjugate beta-lyase activity"/>
    <property type="evidence" value="ECO:0007669"/>
    <property type="project" value="UniProtKB-EC"/>
</dbReference>
<dbReference type="PANTHER" id="PTHR43525:SF1">
    <property type="entry name" value="PROTEIN MALY"/>
    <property type="match status" value="1"/>
</dbReference>
<keyword evidence="3" id="KW-0663">Pyridoxal phosphate</keyword>
<dbReference type="EC" id="4.4.1.13" evidence="2"/>
<feature type="domain" description="Aminotransferase class I/classII large" evidence="6">
    <location>
        <begin position="29"/>
        <end position="370"/>
    </location>
</feature>
<evidence type="ECO:0000256" key="1">
    <source>
        <dbReference type="ARBA" id="ARBA00001933"/>
    </source>
</evidence>
<dbReference type="InterPro" id="IPR015421">
    <property type="entry name" value="PyrdxlP-dep_Trfase_major"/>
</dbReference>
<comment type="similarity">
    <text evidence="5">Belongs to the class-II pyridoxal-phosphate-dependent aminotransferase family. MalY/PatB cystathionine beta-lyase subfamily.</text>
</comment>
<reference evidence="7" key="1">
    <citation type="submission" date="2022-04" db="EMBL/GenBank/DDBJ databases">
        <title>Complete genome sequences of Ezakiella coagulans and Fenollaria massiliensis.</title>
        <authorList>
            <person name="France M.T."/>
            <person name="Clifford J."/>
            <person name="Narina S."/>
            <person name="Rutt L."/>
            <person name="Ravel J."/>
        </authorList>
    </citation>
    <scope>NUCLEOTIDE SEQUENCE</scope>
    <source>
        <strain evidence="7">C0061C2</strain>
    </source>
</reference>
<dbReference type="InterPro" id="IPR015424">
    <property type="entry name" value="PyrdxlP-dep_Trfase"/>
</dbReference>
<dbReference type="InterPro" id="IPR015422">
    <property type="entry name" value="PyrdxlP-dep_Trfase_small"/>
</dbReference>
<dbReference type="GO" id="GO:0030170">
    <property type="term" value="F:pyridoxal phosphate binding"/>
    <property type="evidence" value="ECO:0007669"/>
    <property type="project" value="InterPro"/>
</dbReference>
<dbReference type="Gene3D" id="3.90.1150.10">
    <property type="entry name" value="Aspartate Aminotransferase, domain 1"/>
    <property type="match status" value="1"/>
</dbReference>
<sequence>MFNFDEVIDRSGLSCAKYETSREAGNDETVIPFTIADMNFATAPEVKAACLKRADRDFYSYTVPSDDVYEAIINWQKDMHELDIKKDWIVFSPGTVPGLDLVIRSIIEDSEKIIIQTPAYPPFFNFSNLKNMEILQNKLIFEDSKYKIDFKDLEEKAKEAKAIVLCNPHNPVGRVWTKPELEKISEIAYKYNLYVISDEMHQDFTFNGNSYTPMMRVFKNYEKVVSFMAPSKTFNIAGLNTAYAIIPDDKLREKINDISSRSLMGAVNTFGLCALKAAYNDGRAWYKEMIKYLERNINYVSEEFSKIDGIKFEKPEGTYLIWIDLSGLNCEPKKMHEIFVKNKIFLSDGAMFGDEKSVRINLAYPREIIDFLVSSFKKSIEEIKALN</sequence>
<comment type="cofactor">
    <cofactor evidence="1">
        <name>pyridoxal 5'-phosphate</name>
        <dbReference type="ChEBI" id="CHEBI:597326"/>
    </cofactor>
</comment>
<gene>
    <name evidence="7" type="ORF">M1R53_04640</name>
</gene>
<dbReference type="RefSeq" id="WP_249242146.1">
    <property type="nucleotide sequence ID" value="NZ_CP096649.1"/>
</dbReference>
<organism evidence="7 8">
    <name type="scientific">Fenollaria massiliensis</name>
    <dbReference type="NCBI Taxonomy" id="938288"/>
    <lineage>
        <taxon>Bacteria</taxon>
        <taxon>Bacillati</taxon>
        <taxon>Bacillota</taxon>
        <taxon>Clostridia</taxon>
        <taxon>Eubacteriales</taxon>
        <taxon>Fenollaria</taxon>
    </lineage>
</organism>
<dbReference type="SUPFAM" id="SSF53383">
    <property type="entry name" value="PLP-dependent transferases"/>
    <property type="match status" value="1"/>
</dbReference>